<keyword evidence="5" id="KW-0418">Kinase</keyword>
<dbReference type="OrthoDB" id="6334211at2759"/>
<evidence type="ECO:0000256" key="6">
    <source>
        <dbReference type="ARBA" id="ARBA00022840"/>
    </source>
</evidence>
<evidence type="ECO:0000256" key="4">
    <source>
        <dbReference type="ARBA" id="ARBA00022741"/>
    </source>
</evidence>
<keyword evidence="6" id="KW-0067">ATP-binding</keyword>
<dbReference type="InterPro" id="IPR017665">
    <property type="entry name" value="Guanylate_kinase"/>
</dbReference>
<name>A0A177AYP7_9BILA</name>
<dbReference type="PANTHER" id="PTHR23117:SF13">
    <property type="entry name" value="GUANYLATE KINASE"/>
    <property type="match status" value="1"/>
</dbReference>
<organism evidence="8 9">
    <name type="scientific">Intoshia linei</name>
    <dbReference type="NCBI Taxonomy" id="1819745"/>
    <lineage>
        <taxon>Eukaryota</taxon>
        <taxon>Metazoa</taxon>
        <taxon>Spiralia</taxon>
        <taxon>Lophotrochozoa</taxon>
        <taxon>Mesozoa</taxon>
        <taxon>Orthonectida</taxon>
        <taxon>Rhopaluridae</taxon>
        <taxon>Intoshia</taxon>
    </lineage>
</organism>
<dbReference type="Gene3D" id="3.40.50.300">
    <property type="entry name" value="P-loop containing nucleotide triphosphate hydrolases"/>
    <property type="match status" value="1"/>
</dbReference>
<dbReference type="CDD" id="cd00071">
    <property type="entry name" value="GMPK"/>
    <property type="match status" value="1"/>
</dbReference>
<evidence type="ECO:0000256" key="2">
    <source>
        <dbReference type="ARBA" id="ARBA00012961"/>
    </source>
</evidence>
<evidence type="ECO:0000259" key="7">
    <source>
        <dbReference type="PROSITE" id="PS50052"/>
    </source>
</evidence>
<dbReference type="InterPro" id="IPR027417">
    <property type="entry name" value="P-loop_NTPase"/>
</dbReference>
<sequence>MYYYLKTHFQEMLTKKNSCRKMNYNPKLNIPNKLRPVVIAGPSGVGKSTLIKKLIQNYPNEFGFSVSHTTRNIRKGEVDEKNYYFIDTQQFLEKVKEKCFIEYAKYANNFYGTSYEAVENLIKLKKICILDIDTQGFKRVKNIIKSKINVIYIFIKPKSLDQLKTRLEKRGTETKNSIEMRLKIAEKEINFAQNSSVYNKIIVNDDVNIAYSQLTEYLKNQYDQLA</sequence>
<comment type="caution">
    <text evidence="8">The sequence shown here is derived from an EMBL/GenBank/DDBJ whole genome shotgun (WGS) entry which is preliminary data.</text>
</comment>
<dbReference type="GO" id="GO:0005524">
    <property type="term" value="F:ATP binding"/>
    <property type="evidence" value="ECO:0007669"/>
    <property type="project" value="UniProtKB-KW"/>
</dbReference>
<evidence type="ECO:0000256" key="3">
    <source>
        <dbReference type="ARBA" id="ARBA00022679"/>
    </source>
</evidence>
<dbReference type="Pfam" id="PF00625">
    <property type="entry name" value="Guanylate_kin"/>
    <property type="match status" value="1"/>
</dbReference>
<feature type="domain" description="Guanylate kinase-like" evidence="7">
    <location>
        <begin position="34"/>
        <end position="219"/>
    </location>
</feature>
<dbReference type="PROSITE" id="PS50052">
    <property type="entry name" value="GUANYLATE_KINASE_2"/>
    <property type="match status" value="1"/>
</dbReference>
<dbReference type="NCBIfam" id="TIGR03263">
    <property type="entry name" value="guanyl_kin"/>
    <property type="match status" value="1"/>
</dbReference>
<dbReference type="InterPro" id="IPR008144">
    <property type="entry name" value="Guanylate_kin-like_dom"/>
</dbReference>
<evidence type="ECO:0000313" key="9">
    <source>
        <dbReference type="Proteomes" id="UP000078046"/>
    </source>
</evidence>
<dbReference type="FunFam" id="3.40.50.300:FF:000776">
    <property type="entry name" value="Guanylate kinase 2"/>
    <property type="match status" value="1"/>
</dbReference>
<dbReference type="Proteomes" id="UP000078046">
    <property type="component" value="Unassembled WGS sequence"/>
</dbReference>
<dbReference type="GO" id="GO:0004385">
    <property type="term" value="F:GMP kinase activity"/>
    <property type="evidence" value="ECO:0007669"/>
    <property type="project" value="UniProtKB-EC"/>
</dbReference>
<dbReference type="PANTHER" id="PTHR23117">
    <property type="entry name" value="GUANYLATE KINASE-RELATED"/>
    <property type="match status" value="1"/>
</dbReference>
<keyword evidence="4" id="KW-0547">Nucleotide-binding</keyword>
<evidence type="ECO:0000256" key="5">
    <source>
        <dbReference type="ARBA" id="ARBA00022777"/>
    </source>
</evidence>
<dbReference type="EMBL" id="LWCA01000904">
    <property type="protein sequence ID" value="OAF66531.1"/>
    <property type="molecule type" value="Genomic_DNA"/>
</dbReference>
<reference evidence="8 9" key="1">
    <citation type="submission" date="2016-04" db="EMBL/GenBank/DDBJ databases">
        <title>The genome of Intoshia linei affirms orthonectids as highly simplified spiralians.</title>
        <authorList>
            <person name="Mikhailov K.V."/>
            <person name="Slusarev G.S."/>
            <person name="Nikitin M.A."/>
            <person name="Logacheva M.D."/>
            <person name="Penin A."/>
            <person name="Aleoshin V."/>
            <person name="Panchin Y.V."/>
        </authorList>
    </citation>
    <scope>NUCLEOTIDE SEQUENCE [LARGE SCALE GENOMIC DNA]</scope>
    <source>
        <strain evidence="8">Intl2013</strain>
        <tissue evidence="8">Whole animal</tissue>
    </source>
</reference>
<dbReference type="EC" id="2.7.4.8" evidence="2"/>
<dbReference type="SMART" id="SM00072">
    <property type="entry name" value="GuKc"/>
    <property type="match status" value="1"/>
</dbReference>
<evidence type="ECO:0000256" key="1">
    <source>
        <dbReference type="ARBA" id="ARBA00005790"/>
    </source>
</evidence>
<protein>
    <recommendedName>
        <fullName evidence="2">guanylate kinase</fullName>
        <ecNumber evidence="2">2.7.4.8</ecNumber>
    </recommendedName>
</protein>
<keyword evidence="9" id="KW-1185">Reference proteome</keyword>
<keyword evidence="3" id="KW-0808">Transferase</keyword>
<dbReference type="SUPFAM" id="SSF52540">
    <property type="entry name" value="P-loop containing nucleoside triphosphate hydrolases"/>
    <property type="match status" value="1"/>
</dbReference>
<dbReference type="InterPro" id="IPR008145">
    <property type="entry name" value="GK/Ca_channel_bsu"/>
</dbReference>
<comment type="similarity">
    <text evidence="1">Belongs to the guanylate kinase family.</text>
</comment>
<accession>A0A177AYP7</accession>
<gene>
    <name evidence="8" type="ORF">A3Q56_05738</name>
</gene>
<dbReference type="AlphaFoldDB" id="A0A177AYP7"/>
<proteinExistence type="inferred from homology"/>
<dbReference type="FunFam" id="3.30.63.10:FF:000002">
    <property type="entry name" value="Guanylate kinase 1"/>
    <property type="match status" value="1"/>
</dbReference>
<dbReference type="GO" id="GO:0005829">
    <property type="term" value="C:cytosol"/>
    <property type="evidence" value="ECO:0007669"/>
    <property type="project" value="TreeGrafter"/>
</dbReference>
<evidence type="ECO:0000313" key="8">
    <source>
        <dbReference type="EMBL" id="OAF66531.1"/>
    </source>
</evidence>